<gene>
    <name evidence="12" type="ORF">HPBE_LOCUS21714</name>
</gene>
<organism evidence="12">
    <name type="scientific">Heligmosomoides polygyrus</name>
    <name type="common">Parasitic roundworm</name>
    <dbReference type="NCBI Taxonomy" id="6339"/>
    <lineage>
        <taxon>Eukaryota</taxon>
        <taxon>Metazoa</taxon>
        <taxon>Ecdysozoa</taxon>
        <taxon>Nematoda</taxon>
        <taxon>Chromadorea</taxon>
        <taxon>Rhabditida</taxon>
        <taxon>Rhabditina</taxon>
        <taxon>Rhabditomorpha</taxon>
        <taxon>Strongyloidea</taxon>
        <taxon>Heligmosomidae</taxon>
        <taxon>Heligmosomoides</taxon>
    </lineage>
</organism>
<dbReference type="GO" id="GO:0003968">
    <property type="term" value="F:RNA-directed RNA polymerase activity"/>
    <property type="evidence" value="ECO:0007669"/>
    <property type="project" value="UniProtKB-KW"/>
</dbReference>
<dbReference type="EMBL" id="UZAH01033273">
    <property type="protein sequence ID" value="VDP27588.1"/>
    <property type="molecule type" value="Genomic_DNA"/>
</dbReference>
<dbReference type="InterPro" id="IPR057596">
    <property type="entry name" value="RDRP_core"/>
</dbReference>
<evidence type="ECO:0000313" key="14">
    <source>
        <dbReference type="WBParaSite" id="HPBE_0002171501-mRNA-1"/>
    </source>
</evidence>
<accession>A0A3P8D1G4</accession>
<dbReference type="OrthoDB" id="6513042at2759"/>
<keyword evidence="13" id="KW-1185">Reference proteome</keyword>
<keyword evidence="6" id="KW-0943">RNA-mediated gene silencing</keyword>
<feature type="domain" description="RDRP C-terminal head" evidence="11">
    <location>
        <begin position="613"/>
        <end position="690"/>
    </location>
</feature>
<dbReference type="Pfam" id="PF26253">
    <property type="entry name" value="RdRP_head"/>
    <property type="match status" value="1"/>
</dbReference>
<proteinExistence type="inferred from homology"/>
<comment type="catalytic activity">
    <reaction evidence="7 8">
        <text>RNA(n) + a ribonucleoside 5'-triphosphate = RNA(n+1) + diphosphate</text>
        <dbReference type="Rhea" id="RHEA:21248"/>
        <dbReference type="Rhea" id="RHEA-COMP:14527"/>
        <dbReference type="Rhea" id="RHEA-COMP:17342"/>
        <dbReference type="ChEBI" id="CHEBI:33019"/>
        <dbReference type="ChEBI" id="CHEBI:61557"/>
        <dbReference type="ChEBI" id="CHEBI:140395"/>
        <dbReference type="EC" id="2.7.7.48"/>
    </reaction>
</comment>
<dbReference type="GO" id="GO:0030422">
    <property type="term" value="P:siRNA processing"/>
    <property type="evidence" value="ECO:0007669"/>
    <property type="project" value="TreeGrafter"/>
</dbReference>
<dbReference type="PANTHER" id="PTHR23079">
    <property type="entry name" value="RNA-DEPENDENT RNA POLYMERASE"/>
    <property type="match status" value="1"/>
</dbReference>
<dbReference type="PANTHER" id="PTHR23079:SF57">
    <property type="entry name" value="RNA-DIRECTED RNA POLYMERASE"/>
    <property type="match status" value="1"/>
</dbReference>
<evidence type="ECO:0000259" key="10">
    <source>
        <dbReference type="Pfam" id="PF05183"/>
    </source>
</evidence>
<dbReference type="GO" id="GO:0031380">
    <property type="term" value="C:nuclear RNA-directed RNA polymerase complex"/>
    <property type="evidence" value="ECO:0007669"/>
    <property type="project" value="TreeGrafter"/>
</dbReference>
<name>A0A3P8D1G4_HELPZ</name>
<dbReference type="Pfam" id="PF05183">
    <property type="entry name" value="RdRP"/>
    <property type="match status" value="1"/>
</dbReference>
<evidence type="ECO:0000256" key="5">
    <source>
        <dbReference type="ARBA" id="ARBA00022884"/>
    </source>
</evidence>
<dbReference type="InterPro" id="IPR007855">
    <property type="entry name" value="RDRP"/>
</dbReference>
<keyword evidence="3 8" id="KW-0808">Transferase</keyword>
<dbReference type="AlphaFoldDB" id="A0A3P8D1G4"/>
<dbReference type="WBParaSite" id="HPBE_0002171501-mRNA-1">
    <property type="protein sequence ID" value="HPBE_0002171501-mRNA-1"/>
    <property type="gene ID" value="HPBE_0002171501"/>
</dbReference>
<evidence type="ECO:0000256" key="9">
    <source>
        <dbReference type="SAM" id="MobiDB-lite"/>
    </source>
</evidence>
<evidence type="ECO:0000313" key="12">
    <source>
        <dbReference type="EMBL" id="VDP27588.1"/>
    </source>
</evidence>
<reference evidence="12 13" key="1">
    <citation type="submission" date="2018-11" db="EMBL/GenBank/DDBJ databases">
        <authorList>
            <consortium name="Pathogen Informatics"/>
        </authorList>
    </citation>
    <scope>NUCLEOTIDE SEQUENCE [LARGE SCALE GENOMIC DNA]</scope>
</reference>
<evidence type="ECO:0000259" key="11">
    <source>
        <dbReference type="Pfam" id="PF26253"/>
    </source>
</evidence>
<evidence type="ECO:0000256" key="1">
    <source>
        <dbReference type="ARBA" id="ARBA00005762"/>
    </source>
</evidence>
<dbReference type="EC" id="2.7.7.48" evidence="8"/>
<keyword evidence="5 8" id="KW-0694">RNA-binding</keyword>
<dbReference type="GO" id="GO:0003723">
    <property type="term" value="F:RNA binding"/>
    <property type="evidence" value="ECO:0007669"/>
    <property type="project" value="UniProtKB-KW"/>
</dbReference>
<evidence type="ECO:0000313" key="13">
    <source>
        <dbReference type="Proteomes" id="UP000050761"/>
    </source>
</evidence>
<evidence type="ECO:0000256" key="7">
    <source>
        <dbReference type="ARBA" id="ARBA00048744"/>
    </source>
</evidence>
<protein>
    <recommendedName>
        <fullName evidence="8">RNA-dependent RNA polymerase</fullName>
        <ecNumber evidence="8">2.7.7.48</ecNumber>
    </recommendedName>
</protein>
<keyword evidence="4 8" id="KW-0548">Nucleotidyltransferase</keyword>
<evidence type="ECO:0000256" key="6">
    <source>
        <dbReference type="ARBA" id="ARBA00023158"/>
    </source>
</evidence>
<feature type="compositionally biased region" description="Basic and acidic residues" evidence="9">
    <location>
        <begin position="541"/>
        <end position="570"/>
    </location>
</feature>
<evidence type="ECO:0000256" key="3">
    <source>
        <dbReference type="ARBA" id="ARBA00022679"/>
    </source>
</evidence>
<feature type="domain" description="RDRP core" evidence="10">
    <location>
        <begin position="4"/>
        <end position="589"/>
    </location>
</feature>
<evidence type="ECO:0000256" key="2">
    <source>
        <dbReference type="ARBA" id="ARBA00022484"/>
    </source>
</evidence>
<dbReference type="Proteomes" id="UP000050761">
    <property type="component" value="Unassembled WGS sequence"/>
</dbReference>
<dbReference type="InterPro" id="IPR058752">
    <property type="entry name" value="RDRP_C_head"/>
</dbReference>
<evidence type="ECO:0000256" key="4">
    <source>
        <dbReference type="ARBA" id="ARBA00022695"/>
    </source>
</evidence>
<evidence type="ECO:0000256" key="8">
    <source>
        <dbReference type="RuleBase" id="RU363098"/>
    </source>
</evidence>
<keyword evidence="2 8" id="KW-0696">RNA-directed RNA polymerase</keyword>
<sequence>MRTSKTSKELIEKTLREYLKYGVVVADRDFGYVGSSNSQMRDSGAYFMEKCSKRRRQEYRKLHNEDPPRDFQPKIDALREKLGRFIEMENIPKLMARLGQCFTQSKRTAINLERNEYDDDWPDFIGGSNKKGKEYTFSDGVGMISKRFAADIAKDMDLGKCVPSCFQFRFRGMKGVVAVNPLLDEYAAWAKKYNIPRPRKQNGSWDLKLVFRPSQKKFVTKRTSKDALEIVKYSSPVPVALNKPFICILDQVSEMQSYECHQRVTNRIEELLDLQLQGLARTILREHDCRNKLKELPRRVDIDTLSLVSGFQLSTEPFFQSLIKATIKYAIMKQMRKQQIQIPFDKGRTMLGVVDETGQLQYGQVFVQYTENINLKTPPPNASKKILRGKVLLTKNPCIVAGDVRVFEAVDIPDLRHLCDVIVFPIHGPRPHPDEMAGSDLDGDEYAVIWDEDLMLERNEEAFDYTAEKPQAQPINPETMKDDMVDFYIKYITQDSVGTISNSFLFQADLYGINSEVCLRLAKKISQAVDFTKTGLPPEPLVKDWTHDEETGKDIPPEKSERQPDFHFGNDYEPTYQSPRLMGRIYREIKVIEDVMKIAEDLNEQEDVIPDRYLTVDGWEDYTETARTQLSKYKGALRAIMENYGIKTEGEVFSGCISEMRNRISDKDQDDMTFYNTNEVVEKRISNLYAKFREEFFLEFGGAEKCTKKMDKKYAVDDNIFHRLVHNPTKEMQRKAVAYYQNVKRKGVKNKNKNG</sequence>
<feature type="region of interest" description="Disordered" evidence="9">
    <location>
        <begin position="540"/>
        <end position="571"/>
    </location>
</feature>
<reference evidence="14" key="2">
    <citation type="submission" date="2019-09" db="UniProtKB">
        <authorList>
            <consortium name="WormBaseParasite"/>
        </authorList>
    </citation>
    <scope>IDENTIFICATION</scope>
</reference>
<comment type="similarity">
    <text evidence="1 8">Belongs to the RdRP family.</text>
</comment>